<feature type="compositionally biased region" description="Basic residues" evidence="1">
    <location>
        <begin position="160"/>
        <end position="174"/>
    </location>
</feature>
<accession>A0A8X6FRR9</accession>
<organism evidence="3 4">
    <name type="scientific">Trichonephila clavata</name>
    <name type="common">Joro spider</name>
    <name type="synonym">Nephila clavata</name>
    <dbReference type="NCBI Taxonomy" id="2740835"/>
    <lineage>
        <taxon>Eukaryota</taxon>
        <taxon>Metazoa</taxon>
        <taxon>Ecdysozoa</taxon>
        <taxon>Arthropoda</taxon>
        <taxon>Chelicerata</taxon>
        <taxon>Arachnida</taxon>
        <taxon>Araneae</taxon>
        <taxon>Araneomorphae</taxon>
        <taxon>Entelegynae</taxon>
        <taxon>Araneoidea</taxon>
        <taxon>Nephilidae</taxon>
        <taxon>Trichonephila</taxon>
    </lineage>
</organism>
<name>A0A8X6FRR9_TRICU</name>
<reference evidence="3" key="1">
    <citation type="submission" date="2020-07" db="EMBL/GenBank/DDBJ databases">
        <title>Multicomponent nature underlies the extraordinary mechanical properties of spider dragline silk.</title>
        <authorList>
            <person name="Kono N."/>
            <person name="Nakamura H."/>
            <person name="Mori M."/>
            <person name="Yoshida Y."/>
            <person name="Ohtoshi R."/>
            <person name="Malay A.D."/>
            <person name="Moran D.A.P."/>
            <person name="Tomita M."/>
            <person name="Numata K."/>
            <person name="Arakawa K."/>
        </authorList>
    </citation>
    <scope>NUCLEOTIDE SEQUENCE</scope>
</reference>
<keyword evidence="2" id="KW-0472">Membrane</keyword>
<feature type="region of interest" description="Disordered" evidence="1">
    <location>
        <begin position="130"/>
        <end position="199"/>
    </location>
</feature>
<protein>
    <submittedName>
        <fullName evidence="3">Uncharacterized protein</fullName>
    </submittedName>
</protein>
<keyword evidence="2" id="KW-0812">Transmembrane</keyword>
<dbReference type="AlphaFoldDB" id="A0A8X6FRR9"/>
<comment type="caution">
    <text evidence="3">The sequence shown here is derived from an EMBL/GenBank/DDBJ whole genome shotgun (WGS) entry which is preliminary data.</text>
</comment>
<evidence type="ECO:0000313" key="3">
    <source>
        <dbReference type="EMBL" id="GFQ87158.1"/>
    </source>
</evidence>
<keyword evidence="2" id="KW-1133">Transmembrane helix</keyword>
<keyword evidence="4" id="KW-1185">Reference proteome</keyword>
<evidence type="ECO:0000313" key="4">
    <source>
        <dbReference type="Proteomes" id="UP000887116"/>
    </source>
</evidence>
<dbReference type="Proteomes" id="UP000887116">
    <property type="component" value="Unassembled WGS sequence"/>
</dbReference>
<dbReference type="EMBL" id="BMAO01013234">
    <property type="protein sequence ID" value="GFQ87158.1"/>
    <property type="molecule type" value="Genomic_DNA"/>
</dbReference>
<feature type="compositionally biased region" description="Basic residues" evidence="1">
    <location>
        <begin position="183"/>
        <end position="192"/>
    </location>
</feature>
<proteinExistence type="predicted"/>
<gene>
    <name evidence="3" type="ORF">TNCT_711561</name>
</gene>
<sequence length="204" mass="23500">MANNTVLRSDETMAGRNRSPETKCLSMMKLNRIMDQQYRGSIISPRNLLMAALQIAFTGFLPIANSERFLRRHREEKLIRDRERSRKEKTNLHLISPDEIQLKSASSEWREKKNSTLLLHTHISLYASSSAASQDPLPSSSICLRNLDRSPSSEETRKNILGKKMKQKPNRRGKKDAEAAVMRKNRKRRRSQGKNLAGIDFLLR</sequence>
<feature type="compositionally biased region" description="Polar residues" evidence="1">
    <location>
        <begin position="130"/>
        <end position="143"/>
    </location>
</feature>
<evidence type="ECO:0000256" key="1">
    <source>
        <dbReference type="SAM" id="MobiDB-lite"/>
    </source>
</evidence>
<feature type="compositionally biased region" description="Basic and acidic residues" evidence="1">
    <location>
        <begin position="146"/>
        <end position="158"/>
    </location>
</feature>
<evidence type="ECO:0000256" key="2">
    <source>
        <dbReference type="SAM" id="Phobius"/>
    </source>
</evidence>
<feature type="transmembrane region" description="Helical" evidence="2">
    <location>
        <begin position="48"/>
        <end position="64"/>
    </location>
</feature>